<dbReference type="Gene3D" id="3.30.465.10">
    <property type="match status" value="1"/>
</dbReference>
<dbReference type="EMBL" id="JAJTND010000003">
    <property type="protein sequence ID" value="MCE3531808.1"/>
    <property type="molecule type" value="Genomic_DNA"/>
</dbReference>
<organism evidence="1 2">
    <name type="scientific">Legionella resiliens</name>
    <dbReference type="NCBI Taxonomy" id="2905958"/>
    <lineage>
        <taxon>Bacteria</taxon>
        <taxon>Pseudomonadati</taxon>
        <taxon>Pseudomonadota</taxon>
        <taxon>Gammaproteobacteria</taxon>
        <taxon>Legionellales</taxon>
        <taxon>Legionellaceae</taxon>
        <taxon>Legionella</taxon>
    </lineage>
</organism>
<sequence>MMTFPAELKFAFMDMLTRNKISYTQGWSNFMGNVRNPSAVVIDVENEAQVQWVMKEVKRMNENRTPKDKITLRATAGWENKEKPEGCCLFPWFKVQDDKYGKGSFSFSEVVGGRTSSQGEGTDIIIRFKKKYHKAKVLGPLNTKPAWFNPDNPIHQLPASLVEVNAGMQVDDYAEFLRKHNLSSTTLSMLSWASLVGLVGTGGHGTGRDESAVSGLIESIKVCDMDGNIRELTPEHPDFETLRAAHSGFLGVVLSVKMRAVQAYNLRETIAVFHNTEEMKGKLGDILKNNHYVSVMGMPSSSKSELSEHIHQWQVRMWNFTTEKPTQNSKPTYAPTITSFIQELGARLGEDIMDFLVNSDLKVLLPEFMLIAAAQSIEARGTKPIVDFENHITHPQVAFPEELRDVDYFIPVKDDKAGEHLEHILRQIEMQVNTSAKRGEYPLTYAVYVRYLKGTNGGLSTTSTSTQDEHVIALDVVTHPQAQGIVRFEKEFLEFLKEQKLEVRNHLGKNFPAGVVRYAQFLDSKNMKQFIEAAERWNATPNKDDGAERLAMAPYYTNYFQEMLDLRPSLESELEKKSIIGENRSPKTEPIEYTKEEYVTFLTRLCDVVDLMPMQSDAAKSAKATFLKTCQHELENRRLRDLIIA</sequence>
<dbReference type="InterPro" id="IPR010031">
    <property type="entry name" value="FAD_lactone_oxidase-like"/>
</dbReference>
<dbReference type="PANTHER" id="PTHR43762:SF1">
    <property type="entry name" value="D-ARABINONO-1,4-LACTONE OXIDASE"/>
    <property type="match status" value="1"/>
</dbReference>
<dbReference type="PANTHER" id="PTHR43762">
    <property type="entry name" value="L-GULONOLACTONE OXIDASE"/>
    <property type="match status" value="1"/>
</dbReference>
<proteinExistence type="predicted"/>
<dbReference type="InterPro" id="IPR016169">
    <property type="entry name" value="FAD-bd_PCMH_sub2"/>
</dbReference>
<evidence type="ECO:0000313" key="1">
    <source>
        <dbReference type="EMBL" id="MCE3531808.1"/>
    </source>
</evidence>
<accession>A0ABS8X3V9</accession>
<comment type="caution">
    <text evidence="1">The sequence shown here is derived from an EMBL/GenBank/DDBJ whole genome shotgun (WGS) entry which is preliminary data.</text>
</comment>
<dbReference type="SUPFAM" id="SSF56176">
    <property type="entry name" value="FAD-binding/transporter-associated domain-like"/>
    <property type="match status" value="1"/>
</dbReference>
<evidence type="ECO:0000313" key="2">
    <source>
        <dbReference type="Proteomes" id="UP001320170"/>
    </source>
</evidence>
<gene>
    <name evidence="1" type="ORF">LXO92_05395</name>
</gene>
<dbReference type="Proteomes" id="UP001320170">
    <property type="component" value="Unassembled WGS sequence"/>
</dbReference>
<keyword evidence="2" id="KW-1185">Reference proteome</keyword>
<reference evidence="1 2" key="1">
    <citation type="journal article" date="2024" name="Pathogens">
        <title>Characterization of a Novel Species of Legionella Isolated from a Healthcare Facility: Legionella resiliens sp. nov.</title>
        <authorList>
            <person name="Cristino S."/>
            <person name="Pascale M.R."/>
            <person name="Marino F."/>
            <person name="Derelitto C."/>
            <person name="Salaris S."/>
            <person name="Orsini M."/>
            <person name="Squarzoni S."/>
            <person name="Grottola A."/>
            <person name="Girolamini L."/>
        </authorList>
    </citation>
    <scope>NUCLEOTIDE SEQUENCE [LARGE SCALE GENOMIC DNA]</scope>
    <source>
        <strain evidence="1 2">8cVS16</strain>
    </source>
</reference>
<dbReference type="InterPro" id="IPR036318">
    <property type="entry name" value="FAD-bd_PCMH-like_sf"/>
</dbReference>
<protein>
    <submittedName>
        <fullName evidence="1">L-gulono-gamma-lactone oxidase</fullName>
    </submittedName>
</protein>
<name>A0ABS8X3V9_9GAMM</name>